<proteinExistence type="predicted"/>
<dbReference type="EMBL" id="CP144695">
    <property type="protein sequence ID" value="WVZ08766.1"/>
    <property type="molecule type" value="Genomic_DNA"/>
</dbReference>
<reference evidence="1 2" key="1">
    <citation type="journal article" date="2023" name="Life. Sci Alliance">
        <title>Evolutionary insights into 3D genome organization and epigenetic landscape of Vigna mungo.</title>
        <authorList>
            <person name="Junaid A."/>
            <person name="Singh B."/>
            <person name="Bhatia S."/>
        </authorList>
    </citation>
    <scope>NUCLEOTIDE SEQUENCE [LARGE SCALE GENOMIC DNA]</scope>
    <source>
        <strain evidence="1">Urdbean</strain>
    </source>
</reference>
<sequence>MIILLNYNNHNLINTSTWIILSEQQATSSLKDGVVEPHQPATNAVHSHPNRVCGSATRTKPLILHVQVLPPRWNWKTLAPETVSQLLTQPENDAFQLLSASNKDAGSGSQYLRESLRRPSDLKLCAEVKVNKVSPRGASRLNHVDELMVPTTCIRRGLAYHGVVPPVSEKHCHVLMEQRCVLLPQNRKLLNSLRNMRDK</sequence>
<protein>
    <submittedName>
        <fullName evidence="1">Uncharacterized protein</fullName>
    </submittedName>
</protein>
<dbReference type="AlphaFoldDB" id="A0AAQ3NGV8"/>
<organism evidence="1 2">
    <name type="scientific">Vigna mungo</name>
    <name type="common">Black gram</name>
    <name type="synonym">Phaseolus mungo</name>
    <dbReference type="NCBI Taxonomy" id="3915"/>
    <lineage>
        <taxon>Eukaryota</taxon>
        <taxon>Viridiplantae</taxon>
        <taxon>Streptophyta</taxon>
        <taxon>Embryophyta</taxon>
        <taxon>Tracheophyta</taxon>
        <taxon>Spermatophyta</taxon>
        <taxon>Magnoliopsida</taxon>
        <taxon>eudicotyledons</taxon>
        <taxon>Gunneridae</taxon>
        <taxon>Pentapetalae</taxon>
        <taxon>rosids</taxon>
        <taxon>fabids</taxon>
        <taxon>Fabales</taxon>
        <taxon>Fabaceae</taxon>
        <taxon>Papilionoideae</taxon>
        <taxon>50 kb inversion clade</taxon>
        <taxon>NPAAA clade</taxon>
        <taxon>indigoferoid/millettioid clade</taxon>
        <taxon>Phaseoleae</taxon>
        <taxon>Vigna</taxon>
    </lineage>
</organism>
<dbReference type="Proteomes" id="UP001374535">
    <property type="component" value="Chromosome 6"/>
</dbReference>
<evidence type="ECO:0000313" key="1">
    <source>
        <dbReference type="EMBL" id="WVZ08766.1"/>
    </source>
</evidence>
<evidence type="ECO:0000313" key="2">
    <source>
        <dbReference type="Proteomes" id="UP001374535"/>
    </source>
</evidence>
<gene>
    <name evidence="1" type="ORF">V8G54_022112</name>
</gene>
<keyword evidence="2" id="KW-1185">Reference proteome</keyword>
<name>A0AAQ3NGV8_VIGMU</name>
<accession>A0AAQ3NGV8</accession>